<accession>A0A9N8VX38</accession>
<feature type="domain" description="Arb2" evidence="2">
    <location>
        <begin position="123"/>
        <end position="254"/>
    </location>
</feature>
<gene>
    <name evidence="3" type="ORF">PBRASI_LOCUS903</name>
</gene>
<dbReference type="InterPro" id="IPR029058">
    <property type="entry name" value="AB_hydrolase_fold"/>
</dbReference>
<feature type="region of interest" description="Disordered" evidence="1">
    <location>
        <begin position="495"/>
        <end position="520"/>
    </location>
</feature>
<evidence type="ECO:0000313" key="4">
    <source>
        <dbReference type="Proteomes" id="UP000789739"/>
    </source>
</evidence>
<dbReference type="Pfam" id="PF22749">
    <property type="entry name" value="Arb2"/>
    <property type="match status" value="2"/>
</dbReference>
<dbReference type="PANTHER" id="PTHR21357:SF4">
    <property type="entry name" value="FAM172 FAMILY PROTEIN HOMOLOG CG10038"/>
    <property type="match status" value="1"/>
</dbReference>
<evidence type="ECO:0000313" key="3">
    <source>
        <dbReference type="EMBL" id="CAG8467432.1"/>
    </source>
</evidence>
<evidence type="ECO:0000259" key="2">
    <source>
        <dbReference type="Pfam" id="PF22749"/>
    </source>
</evidence>
<dbReference type="GO" id="GO:0005634">
    <property type="term" value="C:nucleus"/>
    <property type="evidence" value="ECO:0007669"/>
    <property type="project" value="TreeGrafter"/>
</dbReference>
<dbReference type="EMBL" id="CAJVPI010000051">
    <property type="protein sequence ID" value="CAG8467432.1"/>
    <property type="molecule type" value="Genomic_DNA"/>
</dbReference>
<proteinExistence type="predicted"/>
<name>A0A9N8VX38_9GLOM</name>
<feature type="compositionally biased region" description="Polar residues" evidence="1">
    <location>
        <begin position="586"/>
        <end position="595"/>
    </location>
</feature>
<feature type="compositionally biased region" description="Low complexity" evidence="1">
    <location>
        <begin position="495"/>
        <end position="506"/>
    </location>
</feature>
<dbReference type="PANTHER" id="PTHR21357">
    <property type="entry name" value="FAM172 FAMILY PROTEIN HOMOLOG CG10038"/>
    <property type="match status" value="1"/>
</dbReference>
<dbReference type="InterPro" id="IPR048263">
    <property type="entry name" value="Arb2"/>
</dbReference>
<evidence type="ECO:0000256" key="1">
    <source>
        <dbReference type="SAM" id="MobiDB-lite"/>
    </source>
</evidence>
<comment type="caution">
    <text evidence="3">The sequence shown here is derived from an EMBL/GenBank/DDBJ whole genome shotgun (WGS) entry which is preliminary data.</text>
</comment>
<protein>
    <submittedName>
        <fullName evidence="3">6877_t:CDS:1</fullName>
    </submittedName>
</protein>
<dbReference type="GO" id="GO:0031048">
    <property type="term" value="P:regulatory ncRNA-mediated heterochromatin formation"/>
    <property type="evidence" value="ECO:0007669"/>
    <property type="project" value="TreeGrafter"/>
</dbReference>
<dbReference type="SUPFAM" id="SSF53474">
    <property type="entry name" value="alpha/beta-Hydrolases"/>
    <property type="match status" value="1"/>
</dbReference>
<dbReference type="OrthoDB" id="421951at2759"/>
<organism evidence="3 4">
    <name type="scientific">Paraglomus brasilianum</name>
    <dbReference type="NCBI Taxonomy" id="144538"/>
    <lineage>
        <taxon>Eukaryota</taxon>
        <taxon>Fungi</taxon>
        <taxon>Fungi incertae sedis</taxon>
        <taxon>Mucoromycota</taxon>
        <taxon>Glomeromycotina</taxon>
        <taxon>Glomeromycetes</taxon>
        <taxon>Paraglomerales</taxon>
        <taxon>Paraglomeraceae</taxon>
        <taxon>Paraglomus</taxon>
    </lineage>
</organism>
<dbReference type="AlphaFoldDB" id="A0A9N8VX38"/>
<feature type="domain" description="Arb2" evidence="2">
    <location>
        <begin position="23"/>
        <end position="108"/>
    </location>
</feature>
<feature type="region of interest" description="Disordered" evidence="1">
    <location>
        <begin position="586"/>
        <end position="629"/>
    </location>
</feature>
<feature type="compositionally biased region" description="Polar residues" evidence="1">
    <location>
        <begin position="507"/>
        <end position="520"/>
    </location>
</feature>
<keyword evidence="4" id="KW-1185">Reference proteome</keyword>
<reference evidence="3" key="1">
    <citation type="submission" date="2021-06" db="EMBL/GenBank/DDBJ databases">
        <authorList>
            <person name="Kallberg Y."/>
            <person name="Tangrot J."/>
            <person name="Rosling A."/>
        </authorList>
    </citation>
    <scope>NUCLEOTIDE SEQUENCE</scope>
    <source>
        <strain evidence="3">BR232B</strain>
    </source>
</reference>
<sequence length="629" mass="70068">MEMSLENIVTYPQSYDNPQSIEFPKRLEEFGYYFNEQGELRNTVTNERFAFDVRRNDQEYNQARYEALGEAVSQHVEHLLVSKYGLIQQFVPVEAAYEPTIPHCPIYLREAELFALVNGLDKIGSMFPYVEKAQERNFGIIIFNPNVNSVTTHNLEGYAESHSIECSATPIEHSLYVWKNFVRATAAEDIVIIAHSLGGLCTTNLLKELAEEFCNRIKAIALTDSAHNISLIPEFLRLWFSRVTINWVKSPEPLDTPVPDAANYGCPCLSAGHTKHEYTSGTAFPAIFKFISHMFSVPIPIRLSKPVKTPIISNTSVGRAPHLNNDIDIDNDNTARKIEIIEIEDSDGEIQNDALIIETKMKKVHIGTRSTSAVMESIDIDSPGERTINTIIESIDLDPPETNDAFSVFDPPEANEVLATIFDPPEADEFSSIIFDPPEASSIIFDPPGTNEVSSIIFDPPEANEASSIIFDPPRTNEVSSIIYDDIVESHTAEVTPTTQSVPSTSLNEPVQSISPTAPVPSTSLNASVQSTSLNAQSTSLNAITEDEVNVNPQVQPRGFFRTLLNTISSVKSVFSLGWFDRTQTRNEPSLNEAPQLTERERAKATAQMAPLQPRRLNKPERKAARRTR</sequence>
<dbReference type="Proteomes" id="UP000789739">
    <property type="component" value="Unassembled WGS sequence"/>
</dbReference>
<dbReference type="InterPro" id="IPR053858">
    <property type="entry name" value="Arb2_dom"/>
</dbReference>
<dbReference type="GO" id="GO:0035197">
    <property type="term" value="F:siRNA binding"/>
    <property type="evidence" value="ECO:0007669"/>
    <property type="project" value="TreeGrafter"/>
</dbReference>